<gene>
    <name evidence="2" type="ORF">SAMN02745136_04096</name>
</gene>
<dbReference type="Proteomes" id="UP000184386">
    <property type="component" value="Unassembled WGS sequence"/>
</dbReference>
<reference evidence="2 3" key="1">
    <citation type="submission" date="2016-11" db="EMBL/GenBank/DDBJ databases">
        <authorList>
            <person name="Jaros S."/>
            <person name="Januszkiewicz K."/>
            <person name="Wedrychowicz H."/>
        </authorList>
    </citation>
    <scope>NUCLEOTIDE SEQUENCE [LARGE SCALE GENOMIC DNA]</scope>
    <source>
        <strain evidence="2 3">DSM 15929</strain>
    </source>
</reference>
<accession>A0A1M6XX02</accession>
<evidence type="ECO:0000256" key="1">
    <source>
        <dbReference type="SAM" id="MobiDB-lite"/>
    </source>
</evidence>
<evidence type="ECO:0000313" key="2">
    <source>
        <dbReference type="EMBL" id="SHL10355.1"/>
    </source>
</evidence>
<organism evidence="2 3">
    <name type="scientific">Anaerocolumna jejuensis DSM 15929</name>
    <dbReference type="NCBI Taxonomy" id="1121322"/>
    <lineage>
        <taxon>Bacteria</taxon>
        <taxon>Bacillati</taxon>
        <taxon>Bacillota</taxon>
        <taxon>Clostridia</taxon>
        <taxon>Lachnospirales</taxon>
        <taxon>Lachnospiraceae</taxon>
        <taxon>Anaerocolumna</taxon>
    </lineage>
</organism>
<protein>
    <submittedName>
        <fullName evidence="2">Uncharacterized protein</fullName>
    </submittedName>
</protein>
<evidence type="ECO:0000313" key="3">
    <source>
        <dbReference type="Proteomes" id="UP000184386"/>
    </source>
</evidence>
<feature type="compositionally biased region" description="Basic and acidic residues" evidence="1">
    <location>
        <begin position="61"/>
        <end position="73"/>
    </location>
</feature>
<name>A0A1M6XX02_9FIRM</name>
<dbReference type="EMBL" id="FRAC01000023">
    <property type="protein sequence ID" value="SHL10355.1"/>
    <property type="molecule type" value="Genomic_DNA"/>
</dbReference>
<keyword evidence="3" id="KW-1185">Reference proteome</keyword>
<sequence>MANGVEMSKMNKNDESKIPYMKEELPVINPSFIPEPGYDNIDNIPDGDEYPSYQEPLPIDKPSEFGDNNVKEF</sequence>
<feature type="region of interest" description="Disordered" evidence="1">
    <location>
        <begin position="31"/>
        <end position="73"/>
    </location>
</feature>
<dbReference type="AlphaFoldDB" id="A0A1M6XX02"/>
<proteinExistence type="predicted"/>